<organism evidence="2">
    <name type="scientific">Proteinivorax tanatarense</name>
    <dbReference type="NCBI Taxonomy" id="1260629"/>
    <lineage>
        <taxon>Bacteria</taxon>
        <taxon>Bacillati</taxon>
        <taxon>Bacillota</taxon>
        <taxon>Clostridia</taxon>
        <taxon>Eubacteriales</taxon>
        <taxon>Proteinivoracaceae</taxon>
        <taxon>Proteinivorax</taxon>
    </lineage>
</organism>
<dbReference type="InterPro" id="IPR006638">
    <property type="entry name" value="Elp3/MiaA/NifB-like_rSAM"/>
</dbReference>
<dbReference type="AlphaFoldDB" id="A0AAU7VIS2"/>
<dbReference type="RefSeq" id="WP_350342531.1">
    <property type="nucleotide sequence ID" value="NZ_CP158367.1"/>
</dbReference>
<proteinExistence type="predicted"/>
<dbReference type="EMBL" id="CP158367">
    <property type="protein sequence ID" value="XBX73769.1"/>
    <property type="molecule type" value="Genomic_DNA"/>
</dbReference>
<dbReference type="InterPro" id="IPR045784">
    <property type="entry name" value="Radical_SAM_N2"/>
</dbReference>
<dbReference type="Pfam" id="PF19864">
    <property type="entry name" value="Radical_SAM_N2"/>
    <property type="match status" value="1"/>
</dbReference>
<accession>A0AAU7VIS2</accession>
<dbReference type="SFLD" id="SFLDG01082">
    <property type="entry name" value="B12-binding_domain_containing"/>
    <property type="match status" value="1"/>
</dbReference>
<gene>
    <name evidence="2" type="ORF">PRVXT_001771</name>
</gene>
<dbReference type="Pfam" id="PF04055">
    <property type="entry name" value="Radical_SAM"/>
    <property type="match status" value="1"/>
</dbReference>
<dbReference type="Gene3D" id="3.40.50.280">
    <property type="entry name" value="Cobalamin-binding domain"/>
    <property type="match status" value="1"/>
</dbReference>
<dbReference type="InterPro" id="IPR007197">
    <property type="entry name" value="rSAM"/>
</dbReference>
<evidence type="ECO:0000313" key="2">
    <source>
        <dbReference type="EMBL" id="XBX73769.1"/>
    </source>
</evidence>
<dbReference type="SMART" id="SM00729">
    <property type="entry name" value="Elp3"/>
    <property type="match status" value="1"/>
</dbReference>
<dbReference type="GO" id="GO:0003824">
    <property type="term" value="F:catalytic activity"/>
    <property type="evidence" value="ECO:0007669"/>
    <property type="project" value="InterPro"/>
</dbReference>
<dbReference type="InterPro" id="IPR023404">
    <property type="entry name" value="rSAM_horseshoe"/>
</dbReference>
<dbReference type="SUPFAM" id="SSF102114">
    <property type="entry name" value="Radical SAM enzymes"/>
    <property type="match status" value="1"/>
</dbReference>
<dbReference type="InterPro" id="IPR023862">
    <property type="entry name" value="CHP03960_rSAM"/>
</dbReference>
<reference evidence="2" key="2">
    <citation type="submission" date="2024-06" db="EMBL/GenBank/DDBJ databases">
        <authorList>
            <person name="Petrova K.O."/>
            <person name="Toshchakov S.V."/>
            <person name="Boltjanskaja Y.V."/>
            <person name="Kevbrin V."/>
        </authorList>
    </citation>
    <scope>NUCLEOTIDE SEQUENCE</scope>
    <source>
        <strain evidence="2">Z-910T</strain>
    </source>
</reference>
<protein>
    <submittedName>
        <fullName evidence="2">TIGR03960 family B12-binding radical SAM protein</fullName>
    </submittedName>
</protein>
<dbReference type="PANTHER" id="PTHR42731:SF1">
    <property type="entry name" value="RADICAL SAM DOMAIN PROTEIN"/>
    <property type="match status" value="1"/>
</dbReference>
<dbReference type="PROSITE" id="PS51918">
    <property type="entry name" value="RADICAL_SAM"/>
    <property type="match status" value="1"/>
</dbReference>
<name>A0AAU7VIS2_9FIRM</name>
<reference evidence="2" key="1">
    <citation type="journal article" date="2013" name="Extremophiles">
        <title>Proteinivorax tanatarense gen. nov., sp. nov., an anaerobic, haloalkaliphilic, proteolytic bacterium isolated from a decaying algal bloom, and proposal of Proteinivoraceae fam. nov.</title>
        <authorList>
            <person name="Kevbrin V."/>
            <person name="Boltyanskaya Y."/>
            <person name="Zhilina T."/>
            <person name="Kolganova T."/>
            <person name="Lavrentjeva E."/>
            <person name="Kuznetsov B."/>
        </authorList>
    </citation>
    <scope>NUCLEOTIDE SEQUENCE</scope>
    <source>
        <strain evidence="2">Z-910T</strain>
    </source>
</reference>
<evidence type="ECO:0000259" key="1">
    <source>
        <dbReference type="PROSITE" id="PS51918"/>
    </source>
</evidence>
<dbReference type="PANTHER" id="PTHR42731">
    <property type="entry name" value="SLL1084 PROTEIN"/>
    <property type="match status" value="1"/>
</dbReference>
<dbReference type="Gene3D" id="3.80.30.20">
    <property type="entry name" value="tm_1862 like domain"/>
    <property type="match status" value="1"/>
</dbReference>
<sequence length="621" mass="71097">MKQLNDINYNQLLHEVEKPSRYTGSELNSVKKNWDEMNLNVLLAFPDIYEVAMSHLGFKILYHVINSQTKYWSQRVNMPWIDYEEKLMENNIPLSSLEEFRPLNEFDVIGFTLQYEMSYTNILRMLELGKVPVKTKDRSNQHPLVIAGGPCAFNPEPLNQFIDAFILGEGEEVTLEVLNVIEQGKKEGISKETLLENLVNVEGVYVPSLYKATDINGQFAGLNPVAEGIPTKINKRIVKDIDKSPFPQELVVPFMEIVHDRIMLEICRGCTRGCRFCQAGMLYRPVREKSMDVLVSQAEKLIRSTGYGEISLSSLSSADYSQINQLVEKLMEKHQQQNVGISLPSLRVDSFSIQLAEMVQQVRKTGLTFAPEAGTQRLRDVINKNVTEQNLINAVTEAFNSGWHKVKLYFMIGLPTETYKDLDGIVDLAFKVIKAYKDVHGKKGKLQVTVSTSSFVPKAHTPFQWLPQMSQKELASRQDYLKDKLRSKQITYNWHDTRISFIEAVFARGGRELSDVLYAAWEKGCKLDGWDNHFNYEKWMESFAEANVNPQKYAYGMWDVDAVLPWDHISSGVDKHYMQKEYKKAYKQLITEDCSFDKCSGCGICKNLGYDTKKVRRGDNA</sequence>
<dbReference type="InterPro" id="IPR058240">
    <property type="entry name" value="rSAM_sf"/>
</dbReference>
<dbReference type="SFLD" id="SFLDS00029">
    <property type="entry name" value="Radical_SAM"/>
    <property type="match status" value="1"/>
</dbReference>
<feature type="domain" description="Radical SAM core" evidence="1">
    <location>
        <begin position="256"/>
        <end position="491"/>
    </location>
</feature>
<dbReference type="NCBIfam" id="TIGR03960">
    <property type="entry name" value="rSAM_fuse_unch"/>
    <property type="match status" value="1"/>
</dbReference>
<dbReference type="GO" id="GO:0051536">
    <property type="term" value="F:iron-sulfur cluster binding"/>
    <property type="evidence" value="ECO:0007669"/>
    <property type="project" value="InterPro"/>
</dbReference>